<sequence>MIINYQTSENHKVAIYDCSGSEIPGVISFNTDTQETEMLIWLLQQAGANERPVLKTIGTNGEKTPFVAKIKIPGAYAILDGQKV</sequence>
<gene>
    <name evidence="1" type="ORF">UFOVP244_61</name>
</gene>
<protein>
    <submittedName>
        <fullName evidence="1">Uncharacterized protein</fullName>
    </submittedName>
</protein>
<proteinExistence type="predicted"/>
<dbReference type="EMBL" id="LR798292">
    <property type="protein sequence ID" value="CAB5220958.1"/>
    <property type="molecule type" value="Genomic_DNA"/>
</dbReference>
<name>A0A6J7WVX7_9CAUD</name>
<evidence type="ECO:0000313" key="1">
    <source>
        <dbReference type="EMBL" id="CAB5220958.1"/>
    </source>
</evidence>
<accession>A0A6J7WVX7</accession>
<reference evidence="1" key="1">
    <citation type="submission" date="2020-05" db="EMBL/GenBank/DDBJ databases">
        <authorList>
            <person name="Chiriac C."/>
            <person name="Salcher M."/>
            <person name="Ghai R."/>
            <person name="Kavagutti S V."/>
        </authorList>
    </citation>
    <scope>NUCLEOTIDE SEQUENCE</scope>
</reference>
<organism evidence="1">
    <name type="scientific">uncultured Caudovirales phage</name>
    <dbReference type="NCBI Taxonomy" id="2100421"/>
    <lineage>
        <taxon>Viruses</taxon>
        <taxon>Duplodnaviria</taxon>
        <taxon>Heunggongvirae</taxon>
        <taxon>Uroviricota</taxon>
        <taxon>Caudoviricetes</taxon>
        <taxon>Peduoviridae</taxon>
        <taxon>Maltschvirus</taxon>
        <taxon>Maltschvirus maltsch</taxon>
    </lineage>
</organism>